<dbReference type="InterPro" id="IPR008927">
    <property type="entry name" value="6-PGluconate_DH-like_C_sf"/>
</dbReference>
<dbReference type="PIRSF" id="PIRSF000124">
    <property type="entry name" value="UDPglc_GDPman_dh"/>
    <property type="match status" value="1"/>
</dbReference>
<dbReference type="SUPFAM" id="SSF48179">
    <property type="entry name" value="6-phosphogluconate dehydrogenase C-terminal domain-like"/>
    <property type="match status" value="1"/>
</dbReference>
<dbReference type="PANTHER" id="PTHR43491:SF1">
    <property type="entry name" value="UDP-N-ACETYL-D-MANNOSAMINE DEHYDROGENASE"/>
    <property type="match status" value="1"/>
</dbReference>
<dbReference type="InterPro" id="IPR036291">
    <property type="entry name" value="NAD(P)-bd_dom_sf"/>
</dbReference>
<evidence type="ECO:0000256" key="1">
    <source>
        <dbReference type="ARBA" id="ARBA00023002"/>
    </source>
</evidence>
<dbReference type="Gene3D" id="3.40.50.720">
    <property type="entry name" value="NAD(P)-binding Rossmann-like Domain"/>
    <property type="match status" value="2"/>
</dbReference>
<dbReference type="NCBIfam" id="TIGR03026">
    <property type="entry name" value="NDP-sugDHase"/>
    <property type="match status" value="1"/>
</dbReference>
<keyword evidence="1" id="KW-0560">Oxidoreductase</keyword>
<dbReference type="Pfam" id="PF03720">
    <property type="entry name" value="UDPG_MGDP_dh_C"/>
    <property type="match status" value="1"/>
</dbReference>
<evidence type="ECO:0000256" key="3">
    <source>
        <dbReference type="PIRNR" id="PIRNR000124"/>
    </source>
</evidence>
<dbReference type="EMBL" id="AP025592">
    <property type="protein sequence ID" value="BDG07145.1"/>
    <property type="molecule type" value="Genomic_DNA"/>
</dbReference>
<name>A0ABN6N1P9_9BACT</name>
<dbReference type="PANTHER" id="PTHR43491">
    <property type="entry name" value="UDP-N-ACETYL-D-MANNOSAMINE DEHYDROGENASE"/>
    <property type="match status" value="1"/>
</dbReference>
<dbReference type="InterPro" id="IPR014027">
    <property type="entry name" value="UDP-Glc/GDP-Man_DH_C"/>
</dbReference>
<dbReference type="InterPro" id="IPR014026">
    <property type="entry name" value="UDP-Glc/GDP-Man_DH_dimer"/>
</dbReference>
<accession>A0ABN6N1P9</accession>
<dbReference type="InterPro" id="IPR036220">
    <property type="entry name" value="UDP-Glc/GDP-Man_DH_C_sf"/>
</dbReference>
<comment type="similarity">
    <text evidence="3">Belongs to the UDP-glucose/GDP-mannose dehydrogenase family.</text>
</comment>
<dbReference type="SMART" id="SM00984">
    <property type="entry name" value="UDPG_MGDP_dh_C"/>
    <property type="match status" value="1"/>
</dbReference>
<reference evidence="6" key="1">
    <citation type="journal article" date="2022" name="Int. J. Syst. Evol. Microbiol.">
        <title>Anaeromyxobacter oryzae sp. nov., Anaeromyxobacter diazotrophicus sp. nov. and Anaeromyxobacter paludicola sp. nov., isolated from paddy soils.</title>
        <authorList>
            <person name="Itoh H."/>
            <person name="Xu Z."/>
            <person name="Mise K."/>
            <person name="Masuda Y."/>
            <person name="Ushijima N."/>
            <person name="Hayakawa C."/>
            <person name="Shiratori Y."/>
            <person name="Senoo K."/>
        </authorList>
    </citation>
    <scope>NUCLEOTIDE SEQUENCE [LARGE SCALE GENOMIC DNA]</scope>
    <source>
        <strain evidence="6">Red630</strain>
    </source>
</reference>
<feature type="domain" description="UDP-glucose/GDP-mannose dehydrogenase C-terminal" evidence="4">
    <location>
        <begin position="342"/>
        <end position="440"/>
    </location>
</feature>
<evidence type="ECO:0000313" key="5">
    <source>
        <dbReference type="EMBL" id="BDG07145.1"/>
    </source>
</evidence>
<evidence type="ECO:0000313" key="6">
    <source>
        <dbReference type="Proteomes" id="UP001162734"/>
    </source>
</evidence>
<dbReference type="InterPro" id="IPR001732">
    <property type="entry name" value="UDP-Glc/GDP-Man_DH_N"/>
</dbReference>
<dbReference type="PIRSF" id="PIRSF500136">
    <property type="entry name" value="UDP_ManNAc_DH"/>
    <property type="match status" value="1"/>
</dbReference>
<dbReference type="Pfam" id="PF00984">
    <property type="entry name" value="UDPG_MGDP_dh"/>
    <property type="match status" value="1"/>
</dbReference>
<protein>
    <submittedName>
        <fullName evidence="5">UDP-N-acetyl-D-glucosamine 6-dehydrogenase</fullName>
    </submittedName>
</protein>
<keyword evidence="2" id="KW-0520">NAD</keyword>
<gene>
    <name evidence="5" type="primary">wbpA</name>
    <name evidence="5" type="ORF">AMPC_02580</name>
</gene>
<dbReference type="InterPro" id="IPR017476">
    <property type="entry name" value="UDP-Glc/GDP-Man"/>
</dbReference>
<organism evidence="5 6">
    <name type="scientific">Anaeromyxobacter paludicola</name>
    <dbReference type="NCBI Taxonomy" id="2918171"/>
    <lineage>
        <taxon>Bacteria</taxon>
        <taxon>Pseudomonadati</taxon>
        <taxon>Myxococcota</taxon>
        <taxon>Myxococcia</taxon>
        <taxon>Myxococcales</taxon>
        <taxon>Cystobacterineae</taxon>
        <taxon>Anaeromyxobacteraceae</taxon>
        <taxon>Anaeromyxobacter</taxon>
    </lineage>
</organism>
<dbReference type="InterPro" id="IPR028359">
    <property type="entry name" value="UDP_ManNAc/GlcNAc_DH"/>
</dbReference>
<proteinExistence type="inferred from homology"/>
<evidence type="ECO:0000259" key="4">
    <source>
        <dbReference type="SMART" id="SM00984"/>
    </source>
</evidence>
<evidence type="ECO:0000256" key="2">
    <source>
        <dbReference type="ARBA" id="ARBA00023027"/>
    </source>
</evidence>
<dbReference type="Pfam" id="PF03721">
    <property type="entry name" value="UDPG_MGDP_dh_N"/>
    <property type="match status" value="1"/>
</dbReference>
<dbReference type="SUPFAM" id="SSF51735">
    <property type="entry name" value="NAD(P)-binding Rossmann-fold domains"/>
    <property type="match status" value="1"/>
</dbReference>
<dbReference type="RefSeq" id="WP_318654308.1">
    <property type="nucleotide sequence ID" value="NZ_AP025592.1"/>
</dbReference>
<sequence>MEQQGDDMETVGGVDAGLHGRVAAREAVVGVVGLGYVGLPLALTFAGKGLAALGVDVDPEKPRALAAGKSYIKHVPADAIAGAVRAGRLSATSDFAALRGCDAVVICVPTPLTPEREPDLSFVTRTGEAIAPHLRAGQLVVLESTTWPGTTDEVLRPILERGSGLEAGRDFFLAFSPERENPGSGVQTHTIPKVVGGLTPRCLEAALALYGAAFERVVPVSSTRVAETTKLLENIFRSVNIALVNELKMLCDRMGMDVWEVIEAASTKPFGFMPFQPGPGLGGHCIPIDPFYLTWKARQFEFQTRFIELAGEINTAMPHYVVQRTMEALNDRGLALKGARILVLGIAYKRDVDDMRESPAIRLIELLQARGAQVVYHDPFVPRVPRMRHHSLDMVSVPLTDEALAGSDAVLIATDHSEVDYARVVERSALVVDTRNACRGVKAGREKIVKA</sequence>
<dbReference type="Proteomes" id="UP001162734">
    <property type="component" value="Chromosome"/>
</dbReference>
<keyword evidence="6" id="KW-1185">Reference proteome</keyword>
<dbReference type="SUPFAM" id="SSF52413">
    <property type="entry name" value="UDP-glucose/GDP-mannose dehydrogenase C-terminal domain"/>
    <property type="match status" value="1"/>
</dbReference>